<dbReference type="AlphaFoldDB" id="A0A9I9CDD7"/>
<evidence type="ECO:0000256" key="1">
    <source>
        <dbReference type="SAM" id="MobiDB-lite"/>
    </source>
</evidence>
<dbReference type="EnsemblPlants" id="MELO3C001842.2.1">
    <property type="protein sequence ID" value="MELO3C001842.2.1"/>
    <property type="gene ID" value="MELO3C001842.2"/>
</dbReference>
<feature type="region of interest" description="Disordered" evidence="1">
    <location>
        <begin position="11"/>
        <end position="64"/>
    </location>
</feature>
<evidence type="ECO:0000313" key="2">
    <source>
        <dbReference type="EnsemblPlants" id="MELO3C001842.2.1"/>
    </source>
</evidence>
<dbReference type="Gramene" id="MELO3C001842.2.1">
    <property type="protein sequence ID" value="MELO3C001842.2.1"/>
    <property type="gene ID" value="MELO3C001842.2"/>
</dbReference>
<protein>
    <submittedName>
        <fullName evidence="2">Uncharacterized protein</fullName>
    </submittedName>
</protein>
<name>A0A9I9CDD7_CUCME</name>
<sequence>WRAFSLPATAAVAKRRWEASDGGNKRTGGGGVGWMRNGDPLSFAAATVGSGSPEKKEKKKKEKK</sequence>
<organism evidence="2">
    <name type="scientific">Cucumis melo</name>
    <name type="common">Muskmelon</name>
    <dbReference type="NCBI Taxonomy" id="3656"/>
    <lineage>
        <taxon>Eukaryota</taxon>
        <taxon>Viridiplantae</taxon>
        <taxon>Streptophyta</taxon>
        <taxon>Embryophyta</taxon>
        <taxon>Tracheophyta</taxon>
        <taxon>Spermatophyta</taxon>
        <taxon>Magnoliopsida</taxon>
        <taxon>eudicotyledons</taxon>
        <taxon>Gunneridae</taxon>
        <taxon>Pentapetalae</taxon>
        <taxon>rosids</taxon>
        <taxon>fabids</taxon>
        <taxon>Cucurbitales</taxon>
        <taxon>Cucurbitaceae</taxon>
        <taxon>Benincaseae</taxon>
        <taxon>Cucumis</taxon>
    </lineage>
</organism>
<reference evidence="2" key="1">
    <citation type="submission" date="2023-03" db="UniProtKB">
        <authorList>
            <consortium name="EnsemblPlants"/>
        </authorList>
    </citation>
    <scope>IDENTIFICATION</scope>
</reference>
<proteinExistence type="predicted"/>
<accession>A0A9I9CDD7</accession>